<dbReference type="RefSeq" id="XP_062629806.1">
    <property type="nucleotide sequence ID" value="XM_062773822.1"/>
</dbReference>
<keyword evidence="3" id="KW-1185">Reference proteome</keyword>
<feature type="compositionally biased region" description="Polar residues" evidence="1">
    <location>
        <begin position="7"/>
        <end position="18"/>
    </location>
</feature>
<evidence type="ECO:0000256" key="1">
    <source>
        <dbReference type="SAM" id="MobiDB-lite"/>
    </source>
</evidence>
<dbReference type="AlphaFoldDB" id="A0AAF0YBP1"/>
<evidence type="ECO:0000313" key="2">
    <source>
        <dbReference type="EMBL" id="WOO83780.1"/>
    </source>
</evidence>
<proteinExistence type="predicted"/>
<accession>A0AAF0YBP1</accession>
<dbReference type="GeneID" id="87810476"/>
<name>A0AAF0YBP1_9TREE</name>
<evidence type="ECO:0000313" key="3">
    <source>
        <dbReference type="Proteomes" id="UP000827549"/>
    </source>
</evidence>
<feature type="region of interest" description="Disordered" evidence="1">
    <location>
        <begin position="1"/>
        <end position="20"/>
    </location>
</feature>
<protein>
    <recommendedName>
        <fullName evidence="4">F-box domain-containing protein</fullName>
    </recommendedName>
</protein>
<dbReference type="EMBL" id="CP086718">
    <property type="protein sequence ID" value="WOO83780.1"/>
    <property type="molecule type" value="Genomic_DNA"/>
</dbReference>
<dbReference type="Proteomes" id="UP000827549">
    <property type="component" value="Chromosome 5"/>
</dbReference>
<organism evidence="2 3">
    <name type="scientific">Vanrija pseudolonga</name>
    <dbReference type="NCBI Taxonomy" id="143232"/>
    <lineage>
        <taxon>Eukaryota</taxon>
        <taxon>Fungi</taxon>
        <taxon>Dikarya</taxon>
        <taxon>Basidiomycota</taxon>
        <taxon>Agaricomycotina</taxon>
        <taxon>Tremellomycetes</taxon>
        <taxon>Trichosporonales</taxon>
        <taxon>Trichosporonaceae</taxon>
        <taxon>Vanrija</taxon>
    </lineage>
</organism>
<evidence type="ECO:0008006" key="4">
    <source>
        <dbReference type="Google" id="ProtNLM"/>
    </source>
</evidence>
<reference evidence="2" key="1">
    <citation type="submission" date="2023-10" db="EMBL/GenBank/DDBJ databases">
        <authorList>
            <person name="Noh H."/>
        </authorList>
    </citation>
    <scope>NUCLEOTIDE SEQUENCE</scope>
    <source>
        <strain evidence="2">DUCC4014</strain>
    </source>
</reference>
<gene>
    <name evidence="2" type="ORF">LOC62_05G007303</name>
</gene>
<sequence length="386" mass="43146">MAPNPNEPAQLSQHTPPSALSPFPQEILERILSFAAPGARATSLRVNSAFYHAGVRSAYAFVKILPDTPRPFASPRADQLAAHVRTLELGVHPLSECQAGAGKAAPFPPSMPNLRTLRLNLRCDGETDPLHSDLSADTPAPCGMLAASSRKIVIHGINVKIRSFQVLPSLRSTLPSHRLSEVRELVYVFDPDIDVEQRGHRRLLPDWREAPFSGPLRFTIVFWTKIRGELWVPVDTYRSQTNGSDDDGEQRITAARIDIHLVWSLFWVLFCHPAPETGEPLITVVNAGAIPLHNTLKAIVTTLSPDELRDEFTVDQRAPKIEKYIRAHFERLCEPYAIPDRWTHPIKRELALKSVKESMRFISMDEYLAEPGALDAFDEDALAGWQ</sequence>